<reference evidence="1" key="1">
    <citation type="submission" date="2023-08" db="EMBL/GenBank/DDBJ databases">
        <authorList>
            <person name="Messyasz A."/>
            <person name="Mannisto M.K."/>
            <person name="Kerkhof L.J."/>
            <person name="Haggblom M."/>
        </authorList>
    </citation>
    <scope>NUCLEOTIDE SEQUENCE</scope>
    <source>
        <strain evidence="1">M8UP23</strain>
    </source>
</reference>
<evidence type="ECO:0000313" key="1">
    <source>
        <dbReference type="EMBL" id="XCB27448.1"/>
    </source>
</evidence>
<name>A0AAU7ZEN9_9BACT</name>
<organism evidence="1">
    <name type="scientific">Tunturiibacter empetritectus</name>
    <dbReference type="NCBI Taxonomy" id="3069691"/>
    <lineage>
        <taxon>Bacteria</taxon>
        <taxon>Pseudomonadati</taxon>
        <taxon>Acidobacteriota</taxon>
        <taxon>Terriglobia</taxon>
        <taxon>Terriglobales</taxon>
        <taxon>Acidobacteriaceae</taxon>
        <taxon>Tunturiibacter</taxon>
    </lineage>
</organism>
<proteinExistence type="predicted"/>
<sequence length="483" mass="50074">MRPACSPSGTAGQHTRILGQNAGNCHDSAHTHLVNPTVLSGIDNAYWVLDVQGSNYVDVSCIEVTQPDTCTTAGGTGAPGNCGNNVPNAVRFGGLVLQYLTAQGPSNFTLTDFAVVGVSGSGILGSHLNKSSSDVFTASDVYVIGNGQAGWNGDGGACDGSAANDCESVGTMDLSHVIVDWNGCMAVKPYDMTKPDTQNKFNYCYGQVDGGYGDGFVQVAAGNMTLNVDHSFFRWNTQDGFDSLHLSDDVTTSPAIHISDSWSEGNGGQTFKLGAGAASSAINNVSISNCRVLATASNFPLNPSGWALDSADTCRAAGNEWAFQMNGGTVITLENNTSVGYGTTMFDLECAVQAPNCVADGARFIFRNNINKGYPDAGNGNRLASGIYLGAGNVFANSGSAIDHNLWSTMNTGCPDNSVTAGYEKIYTCGDPAFASETDVNHFDPHLTSSSAAINSGIAISGITTDYNGATRANPPAIGAMEP</sequence>
<protein>
    <submittedName>
        <fullName evidence="1">Uncharacterized protein</fullName>
    </submittedName>
</protein>
<accession>A0AAU7ZEN9</accession>
<dbReference type="KEGG" id="temp:RBB75_03820"/>
<dbReference type="AlphaFoldDB" id="A0AAU7ZEN9"/>
<gene>
    <name evidence="1" type="ORF">RBB75_03820</name>
</gene>
<dbReference type="EMBL" id="CP132932">
    <property type="protein sequence ID" value="XCB27448.1"/>
    <property type="molecule type" value="Genomic_DNA"/>
</dbReference>
<reference evidence="1" key="2">
    <citation type="journal article" date="2024" name="Environ. Microbiol.">
        <title>Genome analysis and description of Tunturibacter gen. nov. expands the diversity of Terriglobia in tundra soils.</title>
        <authorList>
            <person name="Messyasz A."/>
            <person name="Mannisto M.K."/>
            <person name="Kerkhof L.J."/>
            <person name="Haggblom M.M."/>
        </authorList>
    </citation>
    <scope>NUCLEOTIDE SEQUENCE</scope>
    <source>
        <strain evidence="1">M8UP23</strain>
    </source>
</reference>
<dbReference type="RefSeq" id="WP_353069587.1">
    <property type="nucleotide sequence ID" value="NZ_CP132932.1"/>
</dbReference>